<proteinExistence type="inferred from homology"/>
<organism evidence="3 4">
    <name type="scientific">Paractinoplanes aksuensis</name>
    <dbReference type="NCBI Taxonomy" id="2939490"/>
    <lineage>
        <taxon>Bacteria</taxon>
        <taxon>Bacillati</taxon>
        <taxon>Actinomycetota</taxon>
        <taxon>Actinomycetes</taxon>
        <taxon>Micromonosporales</taxon>
        <taxon>Micromonosporaceae</taxon>
        <taxon>Paractinoplanes</taxon>
    </lineage>
</organism>
<dbReference type="PROSITE" id="PS00061">
    <property type="entry name" value="ADH_SHORT"/>
    <property type="match status" value="1"/>
</dbReference>
<evidence type="ECO:0000256" key="1">
    <source>
        <dbReference type="ARBA" id="ARBA00006484"/>
    </source>
</evidence>
<name>A0ABT1E6X1_9ACTN</name>
<gene>
    <name evidence="3" type="ORF">M1L60_46260</name>
</gene>
<keyword evidence="4" id="KW-1185">Reference proteome</keyword>
<dbReference type="SUPFAM" id="SSF51735">
    <property type="entry name" value="NAD(P)-binding Rossmann-fold domains"/>
    <property type="match status" value="1"/>
</dbReference>
<sequence>MNRLQDKVAIVTGAAGNLGFTGAHAMAAEGARVVMMDLSPSVADRAAELAKEGLEVVPYVGDVSDESDIREMVNLATRTYGRLDVLWNNAGLIGADWLDRDTDVVGVTRDHLMRTLEVNLLSVFLGSKYAIPVMAEGGGGSIINTSSIQSAGGDLALVSYGTSKAAIDYLTQSIATSYGHLRIRCNAIAPGLVPPPAVDDGRAKSAPVQLLRDSQMLPYVGEPSDVSNAVVFLASDESKFITGQRINVDGGATGHLPTLSDRRKAA</sequence>
<dbReference type="PRINTS" id="PR00081">
    <property type="entry name" value="GDHRDH"/>
</dbReference>
<dbReference type="PANTHER" id="PTHR24321">
    <property type="entry name" value="DEHYDROGENASES, SHORT CHAIN"/>
    <property type="match status" value="1"/>
</dbReference>
<dbReference type="CDD" id="cd05233">
    <property type="entry name" value="SDR_c"/>
    <property type="match status" value="1"/>
</dbReference>
<accession>A0ABT1E6X1</accession>
<dbReference type="RefSeq" id="WP_253244002.1">
    <property type="nucleotide sequence ID" value="NZ_JAMYJR010000074.1"/>
</dbReference>
<evidence type="ECO:0000313" key="4">
    <source>
        <dbReference type="Proteomes" id="UP001523369"/>
    </source>
</evidence>
<evidence type="ECO:0000256" key="2">
    <source>
        <dbReference type="ARBA" id="ARBA00023002"/>
    </source>
</evidence>
<dbReference type="EMBL" id="JAMYJR010000074">
    <property type="protein sequence ID" value="MCO8278001.1"/>
    <property type="molecule type" value="Genomic_DNA"/>
</dbReference>
<dbReference type="Gene3D" id="3.40.50.720">
    <property type="entry name" value="NAD(P)-binding Rossmann-like Domain"/>
    <property type="match status" value="1"/>
</dbReference>
<dbReference type="PRINTS" id="PR00080">
    <property type="entry name" value="SDRFAMILY"/>
</dbReference>
<comment type="similarity">
    <text evidence="1">Belongs to the short-chain dehydrogenases/reductases (SDR) family.</text>
</comment>
<dbReference type="PANTHER" id="PTHR24321:SF8">
    <property type="entry name" value="ESTRADIOL 17-BETA-DEHYDROGENASE 8-RELATED"/>
    <property type="match status" value="1"/>
</dbReference>
<comment type="caution">
    <text evidence="3">The sequence shown here is derived from an EMBL/GenBank/DDBJ whole genome shotgun (WGS) entry which is preliminary data.</text>
</comment>
<protein>
    <submittedName>
        <fullName evidence="3">SDR family oxidoreductase</fullName>
    </submittedName>
</protein>
<keyword evidence="2" id="KW-0560">Oxidoreductase</keyword>
<dbReference type="InterPro" id="IPR036291">
    <property type="entry name" value="NAD(P)-bd_dom_sf"/>
</dbReference>
<dbReference type="Proteomes" id="UP001523369">
    <property type="component" value="Unassembled WGS sequence"/>
</dbReference>
<dbReference type="InterPro" id="IPR020904">
    <property type="entry name" value="Sc_DH/Rdtase_CS"/>
</dbReference>
<reference evidence="3 4" key="1">
    <citation type="submission" date="2022-06" db="EMBL/GenBank/DDBJ databases">
        <title>New Species of the Genus Actinoplanes, ActinopZanes ferrugineus.</title>
        <authorList>
            <person name="Ding P."/>
        </authorList>
    </citation>
    <scope>NUCLEOTIDE SEQUENCE [LARGE SCALE GENOMIC DNA]</scope>
    <source>
        <strain evidence="3 4">TRM88003</strain>
    </source>
</reference>
<evidence type="ECO:0000313" key="3">
    <source>
        <dbReference type="EMBL" id="MCO8278001.1"/>
    </source>
</evidence>
<dbReference type="Pfam" id="PF13561">
    <property type="entry name" value="adh_short_C2"/>
    <property type="match status" value="1"/>
</dbReference>
<dbReference type="InterPro" id="IPR002347">
    <property type="entry name" value="SDR_fam"/>
</dbReference>